<dbReference type="GO" id="GO:0006351">
    <property type="term" value="P:DNA-templated transcription"/>
    <property type="evidence" value="ECO:0007669"/>
    <property type="project" value="TreeGrafter"/>
</dbReference>
<dbReference type="InterPro" id="IPR005119">
    <property type="entry name" value="LysR_subst-bd"/>
</dbReference>
<dbReference type="PANTHER" id="PTHR30537">
    <property type="entry name" value="HTH-TYPE TRANSCRIPTIONAL REGULATOR"/>
    <property type="match status" value="1"/>
</dbReference>
<dbReference type="Gene3D" id="1.10.10.10">
    <property type="entry name" value="Winged helix-like DNA-binding domain superfamily/Winged helix DNA-binding domain"/>
    <property type="match status" value="1"/>
</dbReference>
<keyword evidence="7" id="KW-1185">Reference proteome</keyword>
<dbReference type="GO" id="GO:0043565">
    <property type="term" value="F:sequence-specific DNA binding"/>
    <property type="evidence" value="ECO:0007669"/>
    <property type="project" value="TreeGrafter"/>
</dbReference>
<keyword evidence="2" id="KW-0805">Transcription regulation</keyword>
<dbReference type="FunFam" id="1.10.10.10:FF:000001">
    <property type="entry name" value="LysR family transcriptional regulator"/>
    <property type="match status" value="1"/>
</dbReference>
<dbReference type="Gene3D" id="3.40.190.290">
    <property type="match status" value="1"/>
</dbReference>
<dbReference type="Proteomes" id="UP000316093">
    <property type="component" value="Chromosome"/>
</dbReference>
<dbReference type="SUPFAM" id="SSF46785">
    <property type="entry name" value="Winged helix' DNA-binding domain"/>
    <property type="match status" value="1"/>
</dbReference>
<dbReference type="InterPro" id="IPR036388">
    <property type="entry name" value="WH-like_DNA-bd_sf"/>
</dbReference>
<gene>
    <name evidence="6" type="ORF">FIV34_10930</name>
</gene>
<evidence type="ECO:0000256" key="3">
    <source>
        <dbReference type="ARBA" id="ARBA00023125"/>
    </source>
</evidence>
<dbReference type="PANTHER" id="PTHR30537:SF5">
    <property type="entry name" value="HTH-TYPE TRANSCRIPTIONAL ACTIVATOR TTDR-RELATED"/>
    <property type="match status" value="1"/>
</dbReference>
<accession>A0A4Y5Z550</accession>
<comment type="similarity">
    <text evidence="1">Belongs to the LysR transcriptional regulatory family.</text>
</comment>
<dbReference type="CDD" id="cd08422">
    <property type="entry name" value="PBP2_CrgA_like"/>
    <property type="match status" value="1"/>
</dbReference>
<dbReference type="InterPro" id="IPR036390">
    <property type="entry name" value="WH_DNA-bd_sf"/>
</dbReference>
<dbReference type="KEGG" id="lpy:FIV34_10930"/>
<dbReference type="OrthoDB" id="9810065at2"/>
<dbReference type="Pfam" id="PF03466">
    <property type="entry name" value="LysR_substrate"/>
    <property type="match status" value="1"/>
</dbReference>
<reference evidence="6 7" key="1">
    <citation type="submission" date="2019-06" db="EMBL/GenBank/DDBJ databases">
        <title>A complete genome sequence for Luteibacter pinisoli MAH-14.</title>
        <authorList>
            <person name="Baltrus D.A."/>
        </authorList>
    </citation>
    <scope>NUCLEOTIDE SEQUENCE [LARGE SCALE GENOMIC DNA]</scope>
    <source>
        <strain evidence="6 7">MAH-14</strain>
    </source>
</reference>
<evidence type="ECO:0000313" key="7">
    <source>
        <dbReference type="Proteomes" id="UP000316093"/>
    </source>
</evidence>
<evidence type="ECO:0000313" key="6">
    <source>
        <dbReference type="EMBL" id="QDE39679.1"/>
    </source>
</evidence>
<organism evidence="6 7">
    <name type="scientific">Luteibacter pinisoli</name>
    <dbReference type="NCBI Taxonomy" id="2589080"/>
    <lineage>
        <taxon>Bacteria</taxon>
        <taxon>Pseudomonadati</taxon>
        <taxon>Pseudomonadota</taxon>
        <taxon>Gammaproteobacteria</taxon>
        <taxon>Lysobacterales</taxon>
        <taxon>Rhodanobacteraceae</taxon>
        <taxon>Luteibacter</taxon>
    </lineage>
</organism>
<proteinExistence type="inferred from homology"/>
<evidence type="ECO:0000256" key="4">
    <source>
        <dbReference type="ARBA" id="ARBA00023163"/>
    </source>
</evidence>
<name>A0A4Y5Z550_9GAMM</name>
<dbReference type="Pfam" id="PF00126">
    <property type="entry name" value="HTH_1"/>
    <property type="match status" value="1"/>
</dbReference>
<evidence type="ECO:0000259" key="5">
    <source>
        <dbReference type="PROSITE" id="PS50931"/>
    </source>
</evidence>
<dbReference type="InterPro" id="IPR058163">
    <property type="entry name" value="LysR-type_TF_proteobact-type"/>
</dbReference>
<dbReference type="SUPFAM" id="SSF53850">
    <property type="entry name" value="Periplasmic binding protein-like II"/>
    <property type="match status" value="1"/>
</dbReference>
<sequence>MNINALRYFAMVATSASFVTTARHFGVPASSVSRYIAALEAEVGQQLLFRHTRAVRLTDAGERFYATIREALDLLDMAAEQAADKDAAPKGLVRVNAPLALGRLHIAPILHALQKVYPALSVHLSLTDAFVDPVQEGADITVRVGHLDDSRLVGRAIGTQRYLLCASQDYLDAHGVPVHPGDLAAHNCLVYRGTMGAQRWYFRKPGHARYEAFAVRGTFESNNAESLMSAAEASLGLVLFPTWLFTPASFASGRLVKVLPEWEGSVEAEPPGIHLLSPENRSRSRKVRVLTDFLIEHIGTPPYWDQV</sequence>
<protein>
    <submittedName>
        <fullName evidence="6">LysR family transcriptional regulator</fullName>
    </submittedName>
</protein>
<keyword evidence="4" id="KW-0804">Transcription</keyword>
<dbReference type="RefSeq" id="WP_139982624.1">
    <property type="nucleotide sequence ID" value="NZ_CP041046.1"/>
</dbReference>
<feature type="domain" description="HTH lysR-type" evidence="5">
    <location>
        <begin position="1"/>
        <end position="58"/>
    </location>
</feature>
<keyword evidence="3" id="KW-0238">DNA-binding</keyword>
<evidence type="ECO:0000256" key="2">
    <source>
        <dbReference type="ARBA" id="ARBA00023015"/>
    </source>
</evidence>
<dbReference type="InterPro" id="IPR000847">
    <property type="entry name" value="LysR_HTH_N"/>
</dbReference>
<dbReference type="PROSITE" id="PS50931">
    <property type="entry name" value="HTH_LYSR"/>
    <property type="match status" value="1"/>
</dbReference>
<dbReference type="EMBL" id="CP041046">
    <property type="protein sequence ID" value="QDE39679.1"/>
    <property type="molecule type" value="Genomic_DNA"/>
</dbReference>
<evidence type="ECO:0000256" key="1">
    <source>
        <dbReference type="ARBA" id="ARBA00009437"/>
    </source>
</evidence>
<dbReference type="GO" id="GO:0003700">
    <property type="term" value="F:DNA-binding transcription factor activity"/>
    <property type="evidence" value="ECO:0007669"/>
    <property type="project" value="InterPro"/>
</dbReference>
<dbReference type="AlphaFoldDB" id="A0A4Y5Z550"/>